<evidence type="ECO:0000313" key="1">
    <source>
        <dbReference type="EMBL" id="MBW0478831.1"/>
    </source>
</evidence>
<gene>
    <name evidence="1" type="ORF">O181_018546</name>
</gene>
<sequence length="100" mass="11025">MWKGLLNFQNAPNALAYNQTVILIQNLGGPHGLNTPTRVLGQKVTSTRLFMKVPPSNKSMQKAYPKIPIVATANHILRSGDHLYPQQLKSHVLLLSPSCP</sequence>
<dbReference type="AlphaFoldDB" id="A0A9Q3C5I3"/>
<dbReference type="EMBL" id="AVOT02005342">
    <property type="protein sequence ID" value="MBW0478831.1"/>
    <property type="molecule type" value="Genomic_DNA"/>
</dbReference>
<comment type="caution">
    <text evidence="1">The sequence shown here is derived from an EMBL/GenBank/DDBJ whole genome shotgun (WGS) entry which is preliminary data.</text>
</comment>
<name>A0A9Q3C5I3_9BASI</name>
<proteinExistence type="predicted"/>
<organism evidence="1 2">
    <name type="scientific">Austropuccinia psidii MF-1</name>
    <dbReference type="NCBI Taxonomy" id="1389203"/>
    <lineage>
        <taxon>Eukaryota</taxon>
        <taxon>Fungi</taxon>
        <taxon>Dikarya</taxon>
        <taxon>Basidiomycota</taxon>
        <taxon>Pucciniomycotina</taxon>
        <taxon>Pucciniomycetes</taxon>
        <taxon>Pucciniales</taxon>
        <taxon>Sphaerophragmiaceae</taxon>
        <taxon>Austropuccinia</taxon>
    </lineage>
</organism>
<dbReference type="Proteomes" id="UP000765509">
    <property type="component" value="Unassembled WGS sequence"/>
</dbReference>
<protein>
    <submittedName>
        <fullName evidence="1">Uncharacterized protein</fullName>
    </submittedName>
</protein>
<reference evidence="1" key="1">
    <citation type="submission" date="2021-03" db="EMBL/GenBank/DDBJ databases">
        <title>Draft genome sequence of rust myrtle Austropuccinia psidii MF-1, a brazilian biotype.</title>
        <authorList>
            <person name="Quecine M.C."/>
            <person name="Pachon D.M.R."/>
            <person name="Bonatelli M.L."/>
            <person name="Correr F.H."/>
            <person name="Franceschini L.M."/>
            <person name="Leite T.F."/>
            <person name="Margarido G.R.A."/>
            <person name="Almeida C.A."/>
            <person name="Ferrarezi J.A."/>
            <person name="Labate C.A."/>
        </authorList>
    </citation>
    <scope>NUCLEOTIDE SEQUENCE</scope>
    <source>
        <strain evidence="1">MF-1</strain>
    </source>
</reference>
<evidence type="ECO:0000313" key="2">
    <source>
        <dbReference type="Proteomes" id="UP000765509"/>
    </source>
</evidence>
<keyword evidence="2" id="KW-1185">Reference proteome</keyword>
<accession>A0A9Q3C5I3</accession>